<dbReference type="EMBL" id="JYDV01000026">
    <property type="protein sequence ID" value="KRZ40540.1"/>
    <property type="molecule type" value="Genomic_DNA"/>
</dbReference>
<protein>
    <submittedName>
        <fullName evidence="1">Uncharacterized protein</fullName>
    </submittedName>
</protein>
<evidence type="ECO:0000313" key="1">
    <source>
        <dbReference type="EMBL" id="KRZ23774.1"/>
    </source>
</evidence>
<evidence type="ECO:0000313" key="4">
    <source>
        <dbReference type="Proteomes" id="UP000054826"/>
    </source>
</evidence>
<dbReference type="AlphaFoldDB" id="A0A0V1ILY4"/>
<evidence type="ECO:0000313" key="3">
    <source>
        <dbReference type="Proteomes" id="UP000054805"/>
    </source>
</evidence>
<organism evidence="1 3">
    <name type="scientific">Trichinella pseudospiralis</name>
    <name type="common">Parasitic roundworm</name>
    <dbReference type="NCBI Taxonomy" id="6337"/>
    <lineage>
        <taxon>Eukaryota</taxon>
        <taxon>Metazoa</taxon>
        <taxon>Ecdysozoa</taxon>
        <taxon>Nematoda</taxon>
        <taxon>Enoplea</taxon>
        <taxon>Dorylaimia</taxon>
        <taxon>Trichinellida</taxon>
        <taxon>Trichinellidae</taxon>
        <taxon>Trichinella</taxon>
    </lineage>
</organism>
<dbReference type="Proteomes" id="UP000054805">
    <property type="component" value="Unassembled WGS sequence"/>
</dbReference>
<dbReference type="Proteomes" id="UP000054826">
    <property type="component" value="Unassembled WGS sequence"/>
</dbReference>
<sequence>MLRQHVIGEKLPYANVRATQLLPIAINSNTALLRNEYRFFLVVNFNEERFRRDFVDLIETAFLLDFFTLFFLDRLGFLPLLDVDFAAALPATFLPRLFLFVILLDLERDCNDCKHDGQIISADISSPSNATADVFLCNPNLDDGLKDCRGERLKLRLLDLGRLCRRVRLPVRLRLRR</sequence>
<gene>
    <name evidence="1" type="ORF">T4B_13533</name>
    <name evidence="2" type="ORF">T4C_11738</name>
</gene>
<comment type="caution">
    <text evidence="1">The sequence shown here is derived from an EMBL/GenBank/DDBJ whole genome shotgun (WGS) entry which is preliminary data.</text>
</comment>
<dbReference type="EMBL" id="JYDS01000136">
    <property type="protein sequence ID" value="KRZ23774.1"/>
    <property type="molecule type" value="Genomic_DNA"/>
</dbReference>
<reference evidence="3 4" key="1">
    <citation type="submission" date="2015-01" db="EMBL/GenBank/DDBJ databases">
        <title>Evolution of Trichinella species and genotypes.</title>
        <authorList>
            <person name="Korhonen P.K."/>
            <person name="Edoardo P."/>
            <person name="Giuseppe L.R."/>
            <person name="Gasser R.B."/>
        </authorList>
    </citation>
    <scope>NUCLEOTIDE SEQUENCE [LARGE SCALE GENOMIC DNA]</scope>
    <source>
        <strain evidence="2">ISS176</strain>
        <strain evidence="1">ISS588</strain>
    </source>
</reference>
<evidence type="ECO:0000313" key="2">
    <source>
        <dbReference type="EMBL" id="KRZ40540.1"/>
    </source>
</evidence>
<accession>A0A0V1ILY4</accession>
<proteinExistence type="predicted"/>
<keyword evidence="3" id="KW-1185">Reference proteome</keyword>
<name>A0A0V1ILY4_TRIPS</name>